<keyword evidence="3" id="KW-1185">Reference proteome</keyword>
<dbReference type="InterPro" id="IPR004242">
    <property type="entry name" value="Transposase_21"/>
</dbReference>
<name>A0A3L6TFL5_PANMI</name>
<dbReference type="STRING" id="4540.A0A3L6TFL5"/>
<dbReference type="Proteomes" id="UP000275267">
    <property type="component" value="Unassembled WGS sequence"/>
</dbReference>
<gene>
    <name evidence="2" type="ORF">C2845_PM01G46260</name>
</gene>
<evidence type="ECO:0000313" key="3">
    <source>
        <dbReference type="Proteomes" id="UP000275267"/>
    </source>
</evidence>
<protein>
    <submittedName>
        <fullName evidence="2">Uncharacterized protein</fullName>
    </submittedName>
</protein>
<accession>A0A3L6TFL5</accession>
<reference evidence="3" key="1">
    <citation type="journal article" date="2019" name="Nat. Commun.">
        <title>The genome of broomcorn millet.</title>
        <authorList>
            <person name="Zou C."/>
            <person name="Miki D."/>
            <person name="Li D."/>
            <person name="Tang Q."/>
            <person name="Xiao L."/>
            <person name="Rajput S."/>
            <person name="Deng P."/>
            <person name="Jia W."/>
            <person name="Huang R."/>
            <person name="Zhang M."/>
            <person name="Sun Y."/>
            <person name="Hu J."/>
            <person name="Fu X."/>
            <person name="Schnable P.S."/>
            <person name="Li F."/>
            <person name="Zhang H."/>
            <person name="Feng B."/>
            <person name="Zhu X."/>
            <person name="Liu R."/>
            <person name="Schnable J.C."/>
            <person name="Zhu J.-K."/>
            <person name="Zhang H."/>
        </authorList>
    </citation>
    <scope>NUCLEOTIDE SEQUENCE [LARGE SCALE GENOMIC DNA]</scope>
</reference>
<dbReference type="PANTHER" id="PTHR10775:SF180">
    <property type="entry name" value="TRANSPOSON, EN_SPM-LIKE, TRANSPOSASE-ASSOCIATED DOMAIN PROTEIN-RELATED"/>
    <property type="match status" value="1"/>
</dbReference>
<proteinExistence type="predicted"/>
<evidence type="ECO:0000256" key="1">
    <source>
        <dbReference type="SAM" id="MobiDB-lite"/>
    </source>
</evidence>
<dbReference type="EMBL" id="PQIB02000001">
    <property type="protein sequence ID" value="RLN39107.1"/>
    <property type="molecule type" value="Genomic_DNA"/>
</dbReference>
<feature type="region of interest" description="Disordered" evidence="1">
    <location>
        <begin position="1"/>
        <end position="24"/>
    </location>
</feature>
<evidence type="ECO:0000313" key="2">
    <source>
        <dbReference type="EMBL" id="RLN39107.1"/>
    </source>
</evidence>
<comment type="caution">
    <text evidence="2">The sequence shown here is derived from an EMBL/GenBank/DDBJ whole genome shotgun (WGS) entry which is preliminary data.</text>
</comment>
<dbReference type="OrthoDB" id="618044at2759"/>
<sequence length="244" mass="28482">MWNIKVQASKDGGDDGEDNINEERKKGTPTKVAWYFPVITRLQRMFANKKEAKLLRWHDEGRNKDTMLRHPADCAQRRYIDNTYGWFGDDPRNIRFALSTDRMNPYGNMSTSHSTWPVLLSIMDPPPWFCNKRKYIMLSMLVSGPKQPGDRIDVFLRPLVDDLQLLWKGVSVRDAIANDRFTLHAMLMTTISDNPAHRNLSGQRKRKGQGCSHCLSETCSLWLRNSNKFAYMGHRRWLPRNHPY</sequence>
<dbReference type="Pfam" id="PF02992">
    <property type="entry name" value="Transposase_21"/>
    <property type="match status" value="1"/>
</dbReference>
<dbReference type="AlphaFoldDB" id="A0A3L6TFL5"/>
<organism evidence="2 3">
    <name type="scientific">Panicum miliaceum</name>
    <name type="common">Proso millet</name>
    <name type="synonym">Broomcorn millet</name>
    <dbReference type="NCBI Taxonomy" id="4540"/>
    <lineage>
        <taxon>Eukaryota</taxon>
        <taxon>Viridiplantae</taxon>
        <taxon>Streptophyta</taxon>
        <taxon>Embryophyta</taxon>
        <taxon>Tracheophyta</taxon>
        <taxon>Spermatophyta</taxon>
        <taxon>Magnoliopsida</taxon>
        <taxon>Liliopsida</taxon>
        <taxon>Poales</taxon>
        <taxon>Poaceae</taxon>
        <taxon>PACMAD clade</taxon>
        <taxon>Panicoideae</taxon>
        <taxon>Panicodae</taxon>
        <taxon>Paniceae</taxon>
        <taxon>Panicinae</taxon>
        <taxon>Panicum</taxon>
        <taxon>Panicum sect. Panicum</taxon>
    </lineage>
</organism>
<dbReference type="PANTHER" id="PTHR10775">
    <property type="entry name" value="OS08G0208400 PROTEIN"/>
    <property type="match status" value="1"/>
</dbReference>